<keyword evidence="4 5" id="KW-0963">Cytoplasm</keyword>
<reference evidence="8 9" key="1">
    <citation type="submission" date="2018-11" db="EMBL/GenBank/DDBJ databases">
        <title>Complete genome sequence of Dickeya zeae strain CE1 infecting Canna edulis Ker-Gawl. in China.</title>
        <authorList>
            <person name="Zhang J."/>
            <person name="Lin B."/>
            <person name="Shen H."/>
            <person name="Jiang S."/>
            <person name="Pu X."/>
            <person name="Sun D."/>
        </authorList>
    </citation>
    <scope>NUCLEOTIDE SEQUENCE [LARGE SCALE GENOMIC DNA]</scope>
    <source>
        <strain evidence="8 9">CE1</strain>
    </source>
</reference>
<dbReference type="NCBIfam" id="NF001053">
    <property type="entry name" value="PRK00117.1-3"/>
    <property type="match status" value="1"/>
</dbReference>
<comment type="similarity">
    <text evidence="2 5">Belongs to the RecX family.</text>
</comment>
<evidence type="ECO:0000313" key="9">
    <source>
        <dbReference type="Proteomes" id="UP000500801"/>
    </source>
</evidence>
<dbReference type="InterPro" id="IPR053925">
    <property type="entry name" value="RecX_HTH_3rd"/>
</dbReference>
<evidence type="ECO:0000256" key="1">
    <source>
        <dbReference type="ARBA" id="ARBA00004496"/>
    </source>
</evidence>
<gene>
    <name evidence="5 8" type="primary">recX</name>
    <name evidence="8" type="ORF">DWG24_05250</name>
</gene>
<dbReference type="EMBL" id="CP033622">
    <property type="protein sequence ID" value="QIZ50239.1"/>
    <property type="molecule type" value="Genomic_DNA"/>
</dbReference>
<dbReference type="InterPro" id="IPR003783">
    <property type="entry name" value="Regulatory_RecX"/>
</dbReference>
<protein>
    <recommendedName>
        <fullName evidence="3 5">Regulatory protein RecX</fullName>
    </recommendedName>
</protein>
<name>A0AAE6YXF2_9GAMM</name>
<comment type="subcellular location">
    <subcellularLocation>
        <location evidence="1 5">Cytoplasm</location>
    </subcellularLocation>
</comment>
<dbReference type="Pfam" id="PF02631">
    <property type="entry name" value="RecX_HTH2"/>
    <property type="match status" value="1"/>
</dbReference>
<proteinExistence type="inferred from homology"/>
<dbReference type="GO" id="GO:0006282">
    <property type="term" value="P:regulation of DNA repair"/>
    <property type="evidence" value="ECO:0007669"/>
    <property type="project" value="UniProtKB-UniRule"/>
</dbReference>
<evidence type="ECO:0000256" key="5">
    <source>
        <dbReference type="HAMAP-Rule" id="MF_01114"/>
    </source>
</evidence>
<evidence type="ECO:0000256" key="3">
    <source>
        <dbReference type="ARBA" id="ARBA00018111"/>
    </source>
</evidence>
<feature type="domain" description="RecX second three-helical" evidence="6">
    <location>
        <begin position="76"/>
        <end position="116"/>
    </location>
</feature>
<evidence type="ECO:0000256" key="4">
    <source>
        <dbReference type="ARBA" id="ARBA00022490"/>
    </source>
</evidence>
<dbReference type="InterPro" id="IPR053924">
    <property type="entry name" value="RecX_HTH_2nd"/>
</dbReference>
<feature type="domain" description="RecX third three-helical" evidence="7">
    <location>
        <begin position="126"/>
        <end position="165"/>
    </location>
</feature>
<dbReference type="RefSeq" id="WP_168361761.1">
    <property type="nucleotide sequence ID" value="NZ_CP033622.1"/>
</dbReference>
<dbReference type="AlphaFoldDB" id="A0AAE6YXF2"/>
<accession>A0AAE6YXF2</accession>
<dbReference type="Proteomes" id="UP000500801">
    <property type="component" value="Chromosome"/>
</dbReference>
<dbReference type="HAMAP" id="MF_01114">
    <property type="entry name" value="RecX"/>
    <property type="match status" value="1"/>
</dbReference>
<dbReference type="Pfam" id="PF21981">
    <property type="entry name" value="RecX_HTH3"/>
    <property type="match status" value="1"/>
</dbReference>
<dbReference type="Gene3D" id="1.10.10.10">
    <property type="entry name" value="Winged helix-like DNA-binding domain superfamily/Winged helix DNA-binding domain"/>
    <property type="match status" value="3"/>
</dbReference>
<organism evidence="8 9">
    <name type="scientific">Dickeya zeae</name>
    <dbReference type="NCBI Taxonomy" id="204042"/>
    <lineage>
        <taxon>Bacteria</taxon>
        <taxon>Pseudomonadati</taxon>
        <taxon>Pseudomonadota</taxon>
        <taxon>Gammaproteobacteria</taxon>
        <taxon>Enterobacterales</taxon>
        <taxon>Pectobacteriaceae</taxon>
        <taxon>Dickeya</taxon>
    </lineage>
</organism>
<comment type="function">
    <text evidence="5">Modulates RecA activity.</text>
</comment>
<dbReference type="PANTHER" id="PTHR33602:SF1">
    <property type="entry name" value="REGULATORY PROTEIN RECX FAMILY PROTEIN"/>
    <property type="match status" value="1"/>
</dbReference>
<evidence type="ECO:0000259" key="6">
    <source>
        <dbReference type="Pfam" id="PF02631"/>
    </source>
</evidence>
<dbReference type="InterPro" id="IPR036388">
    <property type="entry name" value="WH-like_DNA-bd_sf"/>
</dbReference>
<evidence type="ECO:0000313" key="8">
    <source>
        <dbReference type="EMBL" id="QIZ50239.1"/>
    </source>
</evidence>
<evidence type="ECO:0000259" key="7">
    <source>
        <dbReference type="Pfam" id="PF21981"/>
    </source>
</evidence>
<sequence>MPNVLRYAMNVLAVRDHSEMELRRKIAAYLQSNLECENLEGEDLEDESTERCAVLSEFDTQVEQAVVSCRQQGWLDDERYALRYISSRSRKGYGRQRICAELSQRGIDKSVQRVALQSCDIDWYLQAQAVANRKFGSPLPTSWQERAKVQRYLLYRGFSHDEIQSIYMNFSD</sequence>
<dbReference type="PANTHER" id="PTHR33602">
    <property type="entry name" value="REGULATORY PROTEIN RECX FAMILY PROTEIN"/>
    <property type="match status" value="1"/>
</dbReference>
<evidence type="ECO:0000256" key="2">
    <source>
        <dbReference type="ARBA" id="ARBA00009695"/>
    </source>
</evidence>
<dbReference type="GO" id="GO:0005737">
    <property type="term" value="C:cytoplasm"/>
    <property type="evidence" value="ECO:0007669"/>
    <property type="project" value="UniProtKB-SubCell"/>
</dbReference>